<name>A0A9X3F843_9BACT</name>
<feature type="transmembrane region" description="Helical" evidence="1">
    <location>
        <begin position="6"/>
        <end position="31"/>
    </location>
</feature>
<gene>
    <name evidence="2" type="ORF">OV079_48215</name>
</gene>
<sequence>MLLAAFSTVSILSIVAFYNGLLLAVLAYYLWKHRGRPWER</sequence>
<evidence type="ECO:0000256" key="1">
    <source>
        <dbReference type="SAM" id="Phobius"/>
    </source>
</evidence>
<evidence type="ECO:0000313" key="3">
    <source>
        <dbReference type="Proteomes" id="UP001150924"/>
    </source>
</evidence>
<keyword evidence="1" id="KW-0812">Transmembrane</keyword>
<protein>
    <submittedName>
        <fullName evidence="2">Uncharacterized protein</fullName>
    </submittedName>
</protein>
<keyword evidence="3" id="KW-1185">Reference proteome</keyword>
<dbReference type="EMBL" id="JAPNKE010000002">
    <property type="protein sequence ID" value="MCY1013191.1"/>
    <property type="molecule type" value="Genomic_DNA"/>
</dbReference>
<dbReference type="AlphaFoldDB" id="A0A9X3F843"/>
<dbReference type="RefSeq" id="WP_267704095.1">
    <property type="nucleotide sequence ID" value="NZ_JAPNKE010000002.1"/>
</dbReference>
<dbReference type="Proteomes" id="UP001150924">
    <property type="component" value="Unassembled WGS sequence"/>
</dbReference>
<keyword evidence="1" id="KW-1133">Transmembrane helix</keyword>
<accession>A0A9X3F843</accession>
<keyword evidence="1" id="KW-0472">Membrane</keyword>
<evidence type="ECO:0000313" key="2">
    <source>
        <dbReference type="EMBL" id="MCY1013191.1"/>
    </source>
</evidence>
<reference evidence="2" key="1">
    <citation type="submission" date="2022-11" db="EMBL/GenBank/DDBJ databases">
        <title>Minimal conservation of predation-associated metabolite biosynthetic gene clusters underscores biosynthetic potential of Myxococcota including descriptions for ten novel species: Archangium lansinium sp. nov., Myxococcus landrumus sp. nov., Nannocystis bai.</title>
        <authorList>
            <person name="Ahearne A."/>
            <person name="Stevens C."/>
            <person name="Phillips K."/>
        </authorList>
    </citation>
    <scope>NUCLEOTIDE SEQUENCE</scope>
    <source>
        <strain evidence="2">Na p29</strain>
    </source>
</reference>
<comment type="caution">
    <text evidence="2">The sequence shown here is derived from an EMBL/GenBank/DDBJ whole genome shotgun (WGS) entry which is preliminary data.</text>
</comment>
<organism evidence="2 3">
    <name type="scientific">Nannocystis pusilla</name>
    <dbReference type="NCBI Taxonomy" id="889268"/>
    <lineage>
        <taxon>Bacteria</taxon>
        <taxon>Pseudomonadati</taxon>
        <taxon>Myxococcota</taxon>
        <taxon>Polyangia</taxon>
        <taxon>Nannocystales</taxon>
        <taxon>Nannocystaceae</taxon>
        <taxon>Nannocystis</taxon>
    </lineage>
</organism>
<proteinExistence type="predicted"/>